<protein>
    <submittedName>
        <fullName evidence="2">Uncharacterized protein</fullName>
    </submittedName>
</protein>
<keyword evidence="1" id="KW-1133">Transmembrane helix</keyword>
<evidence type="ECO:0000313" key="3">
    <source>
        <dbReference type="Proteomes" id="UP000663852"/>
    </source>
</evidence>
<dbReference type="EMBL" id="CAJNOJ010000394">
    <property type="protein sequence ID" value="CAF1431077.1"/>
    <property type="molecule type" value="Genomic_DNA"/>
</dbReference>
<evidence type="ECO:0000256" key="1">
    <source>
        <dbReference type="SAM" id="Phobius"/>
    </source>
</evidence>
<dbReference type="Proteomes" id="UP000663852">
    <property type="component" value="Unassembled WGS sequence"/>
</dbReference>
<gene>
    <name evidence="2" type="ORF">EDS130_LOCUS38205</name>
</gene>
<organism evidence="2 3">
    <name type="scientific">Adineta ricciae</name>
    <name type="common">Rotifer</name>
    <dbReference type="NCBI Taxonomy" id="249248"/>
    <lineage>
        <taxon>Eukaryota</taxon>
        <taxon>Metazoa</taxon>
        <taxon>Spiralia</taxon>
        <taxon>Gnathifera</taxon>
        <taxon>Rotifera</taxon>
        <taxon>Eurotatoria</taxon>
        <taxon>Bdelloidea</taxon>
        <taxon>Adinetida</taxon>
        <taxon>Adinetidae</taxon>
        <taxon>Adineta</taxon>
    </lineage>
</organism>
<dbReference type="OrthoDB" id="10255512at2759"/>
<dbReference type="AlphaFoldDB" id="A0A815NBV9"/>
<accession>A0A815NBV9</accession>
<proteinExistence type="predicted"/>
<evidence type="ECO:0000313" key="2">
    <source>
        <dbReference type="EMBL" id="CAF1431077.1"/>
    </source>
</evidence>
<name>A0A815NBV9_ADIRI</name>
<keyword evidence="1" id="KW-0472">Membrane</keyword>
<sequence>MNSLARERLNQHYCLDKRDCLELGSNAGIPLMIGVVSLWIAINQQKLDTSNHAQDIRLSNAERTQDRVIARLQCDEDRETVRLQREEDREAARLQRLEDKETVRLQRELDLKITNDKRIQDYELAELGRDMSEQQRAQELEISHQNRITDLLLEDGRQKENVLLEYQDDLATLLLEYGSLFKDPNTLRQLDPQRRTVLVNTLFDAGILDLERDRSQSLLYRTNLSGVEFGYLVGKIDLDLCTKYDYLNAAGADLRYASFQ</sequence>
<comment type="caution">
    <text evidence="2">The sequence shown here is derived from an EMBL/GenBank/DDBJ whole genome shotgun (WGS) entry which is preliminary data.</text>
</comment>
<feature type="transmembrane region" description="Helical" evidence="1">
    <location>
        <begin position="21"/>
        <end position="42"/>
    </location>
</feature>
<keyword evidence="1" id="KW-0812">Transmembrane</keyword>
<reference evidence="2" key="1">
    <citation type="submission" date="2021-02" db="EMBL/GenBank/DDBJ databases">
        <authorList>
            <person name="Nowell W R."/>
        </authorList>
    </citation>
    <scope>NUCLEOTIDE SEQUENCE</scope>
</reference>